<feature type="transmembrane region" description="Helical" evidence="8">
    <location>
        <begin position="55"/>
        <end position="78"/>
    </location>
</feature>
<feature type="transmembrane region" description="Helical" evidence="8">
    <location>
        <begin position="383"/>
        <end position="402"/>
    </location>
</feature>
<keyword evidence="6 8" id="KW-1133">Transmembrane helix</keyword>
<dbReference type="InterPro" id="IPR036259">
    <property type="entry name" value="MFS_trans_sf"/>
</dbReference>
<gene>
    <name evidence="9" type="ORF">DSL64_18815</name>
</gene>
<dbReference type="NCBIfam" id="TIGR01272">
    <property type="entry name" value="gluP"/>
    <property type="match status" value="1"/>
</dbReference>
<feature type="transmembrane region" description="Helical" evidence="8">
    <location>
        <begin position="291"/>
        <end position="310"/>
    </location>
</feature>
<keyword evidence="7 8" id="KW-0472">Membrane</keyword>
<keyword evidence="4" id="KW-1003">Cell membrane</keyword>
<dbReference type="Pfam" id="PF07690">
    <property type="entry name" value="MFS_1"/>
    <property type="match status" value="1"/>
</dbReference>
<dbReference type="GO" id="GO:1904659">
    <property type="term" value="P:D-glucose transmembrane transport"/>
    <property type="evidence" value="ECO:0007669"/>
    <property type="project" value="InterPro"/>
</dbReference>
<evidence type="ECO:0000313" key="9">
    <source>
        <dbReference type="EMBL" id="REA59014.1"/>
    </source>
</evidence>
<evidence type="ECO:0000256" key="7">
    <source>
        <dbReference type="ARBA" id="ARBA00023136"/>
    </source>
</evidence>
<feature type="transmembrane region" description="Helical" evidence="8">
    <location>
        <begin position="350"/>
        <end position="371"/>
    </location>
</feature>
<keyword evidence="5 8" id="KW-0812">Transmembrane</keyword>
<comment type="subcellular location">
    <subcellularLocation>
        <location evidence="2">Cell inner membrane</location>
        <topology evidence="2">Multi-pass membrane protein</topology>
    </subcellularLocation>
</comment>
<feature type="transmembrane region" description="Helical" evidence="8">
    <location>
        <begin position="203"/>
        <end position="222"/>
    </location>
</feature>
<evidence type="ECO:0000256" key="2">
    <source>
        <dbReference type="ARBA" id="ARBA00004429"/>
    </source>
</evidence>
<dbReference type="GO" id="GO:0055056">
    <property type="term" value="F:D-glucose transmembrane transporter activity"/>
    <property type="evidence" value="ECO:0007669"/>
    <property type="project" value="InterPro"/>
</dbReference>
<evidence type="ECO:0000256" key="8">
    <source>
        <dbReference type="SAM" id="Phobius"/>
    </source>
</evidence>
<dbReference type="GO" id="GO:0005354">
    <property type="term" value="F:galactose transmembrane transporter activity"/>
    <property type="evidence" value="ECO:0007669"/>
    <property type="project" value="InterPro"/>
</dbReference>
<name>A0A3D8Y8I0_9BACT</name>
<dbReference type="InterPro" id="IPR011701">
    <property type="entry name" value="MFS"/>
</dbReference>
<feature type="transmembrane region" description="Helical" evidence="8">
    <location>
        <begin position="253"/>
        <end position="279"/>
    </location>
</feature>
<feature type="transmembrane region" description="Helical" evidence="8">
    <location>
        <begin position="414"/>
        <end position="430"/>
    </location>
</feature>
<feature type="transmembrane region" description="Helical" evidence="8">
    <location>
        <begin position="20"/>
        <end position="43"/>
    </location>
</feature>
<dbReference type="OrthoDB" id="9795150at2"/>
<feature type="transmembrane region" description="Helical" evidence="8">
    <location>
        <begin position="322"/>
        <end position="344"/>
    </location>
</feature>
<evidence type="ECO:0000256" key="1">
    <source>
        <dbReference type="ARBA" id="ARBA00003321"/>
    </source>
</evidence>
<evidence type="ECO:0000256" key="6">
    <source>
        <dbReference type="ARBA" id="ARBA00022989"/>
    </source>
</evidence>
<sequence length="447" mass="49330">MKTATAAIKVESLTKSQTMLSIFLIGVMFFIFGFVSWVNSILIPYFKIACELTSFQAYLVAFAFYIAYFIMSVPASYLLRTVGFKKGMMAGFWCMALGAFIFVPAAMSRTYEIFLAGLFTIGIGLAILQTAANPYITILGPKERAAQRISIMGICNKAAGILSPIVFAAVILRPTDTDLFAQLGSMTDIERSAALDELVRRVINPYIGLGVFLLVLGLLVYLSPLPEIDTEHEDENLSVTNAGKTSIFQFPHLILGALAIFLHVGTQVIAIDTIISYAGSMGISLLEAKVFPSYTLFCTICGYFIGIALIPKYLSQVNALRICTLLGAVFTLLIIFAKGPIQFLGHDTDLSIWFVVLLGLANSLVWAGIWPLALDGLGRFTKLGASIMIMGLCGNAIMPLFYGHFADVYGLREAYWVLFPCYLYLIFYAVKGHRFRKWGFYDQNTRH</sequence>
<feature type="transmembrane region" description="Helical" evidence="8">
    <location>
        <begin position="90"/>
        <end position="107"/>
    </location>
</feature>
<dbReference type="PANTHER" id="PTHR43702">
    <property type="entry name" value="L-FUCOSE-PROTON SYMPORTER"/>
    <property type="match status" value="1"/>
</dbReference>
<dbReference type="AlphaFoldDB" id="A0A3D8Y8I0"/>
<dbReference type="SUPFAM" id="SSF103473">
    <property type="entry name" value="MFS general substrate transporter"/>
    <property type="match status" value="1"/>
</dbReference>
<comment type="similarity">
    <text evidence="3">Belongs to the major facilitator superfamily. FHS transporter (TC 2.A.1.7) family.</text>
</comment>
<evidence type="ECO:0000256" key="3">
    <source>
        <dbReference type="ARBA" id="ARBA00009120"/>
    </source>
</evidence>
<dbReference type="PANTHER" id="PTHR43702:SF12">
    <property type="entry name" value="N-ACETYL GLUCOSAMINE TRANSPORTER NAGP"/>
    <property type="match status" value="1"/>
</dbReference>
<protein>
    <submittedName>
        <fullName evidence="9">Glucose/galactose MFS transporter</fullName>
    </submittedName>
</protein>
<accession>A0A3D8Y8I0</accession>
<evidence type="ECO:0000256" key="5">
    <source>
        <dbReference type="ARBA" id="ARBA00022692"/>
    </source>
</evidence>
<dbReference type="CDD" id="cd17394">
    <property type="entry name" value="MFS_FucP_like"/>
    <property type="match status" value="1"/>
</dbReference>
<dbReference type="InterPro" id="IPR050375">
    <property type="entry name" value="MFS_TsgA-like"/>
</dbReference>
<feature type="transmembrane region" description="Helical" evidence="8">
    <location>
        <begin position="113"/>
        <end position="137"/>
    </location>
</feature>
<dbReference type="EMBL" id="QNUL01000017">
    <property type="protein sequence ID" value="REA59014.1"/>
    <property type="molecule type" value="Genomic_DNA"/>
</dbReference>
<feature type="transmembrane region" description="Helical" evidence="8">
    <location>
        <begin position="149"/>
        <end position="172"/>
    </location>
</feature>
<evidence type="ECO:0000256" key="4">
    <source>
        <dbReference type="ARBA" id="ARBA00022475"/>
    </source>
</evidence>
<proteinExistence type="inferred from homology"/>
<organism evidence="9 10">
    <name type="scientific">Dyadobacter luteus</name>
    <dbReference type="NCBI Taxonomy" id="2259619"/>
    <lineage>
        <taxon>Bacteria</taxon>
        <taxon>Pseudomonadati</taxon>
        <taxon>Bacteroidota</taxon>
        <taxon>Cytophagia</taxon>
        <taxon>Cytophagales</taxon>
        <taxon>Spirosomataceae</taxon>
        <taxon>Dyadobacter</taxon>
    </lineage>
</organism>
<comment type="caution">
    <text evidence="9">The sequence shown here is derived from an EMBL/GenBank/DDBJ whole genome shotgun (WGS) entry which is preliminary data.</text>
</comment>
<evidence type="ECO:0000313" key="10">
    <source>
        <dbReference type="Proteomes" id="UP000256373"/>
    </source>
</evidence>
<dbReference type="Gene3D" id="1.20.1250.20">
    <property type="entry name" value="MFS general substrate transporter like domains"/>
    <property type="match status" value="2"/>
</dbReference>
<dbReference type="GO" id="GO:0005886">
    <property type="term" value="C:plasma membrane"/>
    <property type="evidence" value="ECO:0007669"/>
    <property type="project" value="UniProtKB-SubCell"/>
</dbReference>
<dbReference type="InterPro" id="IPR005964">
    <property type="entry name" value="Glc/Gal_transptr_bac"/>
</dbReference>
<comment type="function">
    <text evidence="1">Intake of glucose and galactose.</text>
</comment>
<keyword evidence="10" id="KW-1185">Reference proteome</keyword>
<dbReference type="RefSeq" id="WP_115832471.1">
    <property type="nucleotide sequence ID" value="NZ_QNUL01000017.1"/>
</dbReference>
<reference evidence="9 10" key="1">
    <citation type="submission" date="2018-07" db="EMBL/GenBank/DDBJ databases">
        <title>Dyadobacter roseus sp. nov., isolated from rose rhizosphere soil.</title>
        <authorList>
            <person name="Chen L."/>
        </authorList>
    </citation>
    <scope>NUCLEOTIDE SEQUENCE [LARGE SCALE GENOMIC DNA]</scope>
    <source>
        <strain evidence="9 10">RS19</strain>
    </source>
</reference>
<dbReference type="Proteomes" id="UP000256373">
    <property type="component" value="Unassembled WGS sequence"/>
</dbReference>